<dbReference type="Proteomes" id="UP000299102">
    <property type="component" value="Unassembled WGS sequence"/>
</dbReference>
<evidence type="ECO:0000313" key="2">
    <source>
        <dbReference type="EMBL" id="GBP17480.1"/>
    </source>
</evidence>
<gene>
    <name evidence="2" type="ORF">EVAR_8828_1</name>
</gene>
<proteinExistence type="predicted"/>
<comment type="caution">
    <text evidence="2">The sequence shown here is derived from an EMBL/GenBank/DDBJ whole genome shotgun (WGS) entry which is preliminary data.</text>
</comment>
<accession>A0A4C1TU04</accession>
<sequence length="171" mass="18887">MLRTLTAPRLCEVDCGPAAWVMRLWPPSSPRPFDTVRINASQTVCTRRDSPGKLSVRGLTLPTPSRPGSDQESTPLGHGGRSKEGIMATNLIPPLFYKKTVDSSSNVSFSSLITRRRCVLVDFTAASNNPPQCEHEVPQSEQINVDNPRYKVNRFNASRNASLESSDITFK</sequence>
<keyword evidence="3" id="KW-1185">Reference proteome</keyword>
<feature type="compositionally biased region" description="Polar residues" evidence="1">
    <location>
        <begin position="62"/>
        <end position="74"/>
    </location>
</feature>
<evidence type="ECO:0000256" key="1">
    <source>
        <dbReference type="SAM" id="MobiDB-lite"/>
    </source>
</evidence>
<dbReference type="AlphaFoldDB" id="A0A4C1TU04"/>
<name>A0A4C1TU04_EUMVA</name>
<feature type="region of interest" description="Disordered" evidence="1">
    <location>
        <begin position="44"/>
        <end position="84"/>
    </location>
</feature>
<dbReference type="EMBL" id="BGZK01000087">
    <property type="protein sequence ID" value="GBP17480.1"/>
    <property type="molecule type" value="Genomic_DNA"/>
</dbReference>
<protein>
    <submittedName>
        <fullName evidence="2">Uncharacterized protein</fullName>
    </submittedName>
</protein>
<reference evidence="2 3" key="1">
    <citation type="journal article" date="2019" name="Commun. Biol.">
        <title>The bagworm genome reveals a unique fibroin gene that provides high tensile strength.</title>
        <authorList>
            <person name="Kono N."/>
            <person name="Nakamura H."/>
            <person name="Ohtoshi R."/>
            <person name="Tomita M."/>
            <person name="Numata K."/>
            <person name="Arakawa K."/>
        </authorList>
    </citation>
    <scope>NUCLEOTIDE SEQUENCE [LARGE SCALE GENOMIC DNA]</scope>
</reference>
<organism evidence="2 3">
    <name type="scientific">Eumeta variegata</name>
    <name type="common">Bagworm moth</name>
    <name type="synonym">Eumeta japonica</name>
    <dbReference type="NCBI Taxonomy" id="151549"/>
    <lineage>
        <taxon>Eukaryota</taxon>
        <taxon>Metazoa</taxon>
        <taxon>Ecdysozoa</taxon>
        <taxon>Arthropoda</taxon>
        <taxon>Hexapoda</taxon>
        <taxon>Insecta</taxon>
        <taxon>Pterygota</taxon>
        <taxon>Neoptera</taxon>
        <taxon>Endopterygota</taxon>
        <taxon>Lepidoptera</taxon>
        <taxon>Glossata</taxon>
        <taxon>Ditrysia</taxon>
        <taxon>Tineoidea</taxon>
        <taxon>Psychidae</taxon>
        <taxon>Oiketicinae</taxon>
        <taxon>Eumeta</taxon>
    </lineage>
</organism>
<evidence type="ECO:0000313" key="3">
    <source>
        <dbReference type="Proteomes" id="UP000299102"/>
    </source>
</evidence>